<sequence length="103" mass="11776">MSHVSASSTGTSTRVRVRVPGIPKLCWCGENLENSDHVFKWVDEAMINEIEQLDFQVGVLEELLKMERNRSLERKETNKMMGMVLVLSGCIIMVVIGKWWGCY</sequence>
<dbReference type="Proteomes" id="UP000694864">
    <property type="component" value="Chromosome 20"/>
</dbReference>
<keyword evidence="1" id="KW-0812">Transmembrane</keyword>
<organism evidence="2 3">
    <name type="scientific">Camelina sativa</name>
    <name type="common">False flax</name>
    <name type="synonym">Myagrum sativum</name>
    <dbReference type="NCBI Taxonomy" id="90675"/>
    <lineage>
        <taxon>Eukaryota</taxon>
        <taxon>Viridiplantae</taxon>
        <taxon>Streptophyta</taxon>
        <taxon>Embryophyta</taxon>
        <taxon>Tracheophyta</taxon>
        <taxon>Spermatophyta</taxon>
        <taxon>Magnoliopsida</taxon>
        <taxon>eudicotyledons</taxon>
        <taxon>Gunneridae</taxon>
        <taxon>Pentapetalae</taxon>
        <taxon>rosids</taxon>
        <taxon>malvids</taxon>
        <taxon>Brassicales</taxon>
        <taxon>Brassicaceae</taxon>
        <taxon>Camelineae</taxon>
        <taxon>Camelina</taxon>
    </lineage>
</organism>
<feature type="transmembrane region" description="Helical" evidence="1">
    <location>
        <begin position="80"/>
        <end position="100"/>
    </location>
</feature>
<evidence type="ECO:0000313" key="2">
    <source>
        <dbReference type="Proteomes" id="UP000694864"/>
    </source>
</evidence>
<protein>
    <submittedName>
        <fullName evidence="3">Uncharacterized protein At4g04775-like</fullName>
    </submittedName>
</protein>
<reference evidence="2" key="1">
    <citation type="journal article" date="2014" name="Nat. Commun.">
        <title>The emerging biofuel crop Camelina sativa retains a highly undifferentiated hexaploid genome structure.</title>
        <authorList>
            <person name="Kagale S."/>
            <person name="Koh C."/>
            <person name="Nixon J."/>
            <person name="Bollina V."/>
            <person name="Clarke W.E."/>
            <person name="Tuteja R."/>
            <person name="Spillane C."/>
            <person name="Robinson S.J."/>
            <person name="Links M.G."/>
            <person name="Clarke C."/>
            <person name="Higgins E.E."/>
            <person name="Huebert T."/>
            <person name="Sharpe A.G."/>
            <person name="Parkin I.A."/>
        </authorList>
    </citation>
    <scope>NUCLEOTIDE SEQUENCE [LARGE SCALE GENOMIC DNA]</scope>
    <source>
        <strain evidence="2">cv. DH55</strain>
    </source>
</reference>
<name>A0ABM0Y4Q1_CAMSA</name>
<keyword evidence="1" id="KW-0472">Membrane</keyword>
<dbReference type="RefSeq" id="XP_010495452.1">
    <property type="nucleotide sequence ID" value="XM_010497150.1"/>
</dbReference>
<dbReference type="GeneID" id="104772549"/>
<proteinExistence type="predicted"/>
<reference evidence="3" key="2">
    <citation type="submission" date="2025-08" db="UniProtKB">
        <authorList>
            <consortium name="RefSeq"/>
        </authorList>
    </citation>
    <scope>IDENTIFICATION</scope>
    <source>
        <tissue evidence="3">Leaf</tissue>
    </source>
</reference>
<keyword evidence="2" id="KW-1185">Reference proteome</keyword>
<evidence type="ECO:0000313" key="3">
    <source>
        <dbReference type="RefSeq" id="XP_010495452.1"/>
    </source>
</evidence>
<evidence type="ECO:0000256" key="1">
    <source>
        <dbReference type="SAM" id="Phobius"/>
    </source>
</evidence>
<keyword evidence="1" id="KW-1133">Transmembrane helix</keyword>
<accession>A0ABM0Y4Q1</accession>
<gene>
    <name evidence="3" type="primary">LOC104772549</name>
</gene>